<proteinExistence type="predicted"/>
<comment type="caution">
    <text evidence="2">The sequence shown here is derived from an EMBL/GenBank/DDBJ whole genome shotgun (WGS) entry which is preliminary data.</text>
</comment>
<accession>A0A7X6KTB8</accession>
<dbReference type="PANTHER" id="PTHR31272">
    <property type="entry name" value="CYTOCHROME C-TYPE BIOGENESIS PROTEIN HI_1454-RELATED"/>
    <property type="match status" value="1"/>
</dbReference>
<name>A0A7X6KTB8_9CELL</name>
<feature type="transmembrane region" description="Helical" evidence="1">
    <location>
        <begin position="192"/>
        <end position="213"/>
    </location>
</feature>
<evidence type="ECO:0000313" key="3">
    <source>
        <dbReference type="Proteomes" id="UP000581206"/>
    </source>
</evidence>
<keyword evidence="3" id="KW-1185">Reference proteome</keyword>
<keyword evidence="1" id="KW-1133">Transmembrane helix</keyword>
<keyword evidence="1" id="KW-0472">Membrane</keyword>
<dbReference type="AlphaFoldDB" id="A0A7X6KTB8"/>
<dbReference type="EMBL" id="JAAXOX010000001">
    <property type="protein sequence ID" value="NKY21628.1"/>
    <property type="molecule type" value="Genomic_DNA"/>
</dbReference>
<feature type="transmembrane region" description="Helical" evidence="1">
    <location>
        <begin position="120"/>
        <end position="139"/>
    </location>
</feature>
<feature type="transmembrane region" description="Helical" evidence="1">
    <location>
        <begin position="81"/>
        <end position="100"/>
    </location>
</feature>
<feature type="transmembrane region" description="Helical" evidence="1">
    <location>
        <begin position="20"/>
        <end position="42"/>
    </location>
</feature>
<reference evidence="2 3" key="1">
    <citation type="submission" date="2020-04" db="EMBL/GenBank/DDBJ databases">
        <title>MicrobeNet Type strains.</title>
        <authorList>
            <person name="Nicholson A.C."/>
        </authorList>
    </citation>
    <scope>NUCLEOTIDE SEQUENCE [LARGE SCALE GENOMIC DNA]</scope>
    <source>
        <strain evidence="2 3">ATCC BAA-788</strain>
    </source>
</reference>
<dbReference type="RefSeq" id="WP_168628696.1">
    <property type="nucleotide sequence ID" value="NZ_BONL01000009.1"/>
</dbReference>
<gene>
    <name evidence="2" type="ORF">HGA03_03005</name>
</gene>
<dbReference type="PANTHER" id="PTHR31272:SF4">
    <property type="entry name" value="CYTOCHROME C-TYPE BIOGENESIS PROTEIN HI_1454-RELATED"/>
    <property type="match status" value="1"/>
</dbReference>
<organism evidence="2 3">
    <name type="scientific">Cellulomonas denverensis</name>
    <dbReference type="NCBI Taxonomy" id="264297"/>
    <lineage>
        <taxon>Bacteria</taxon>
        <taxon>Bacillati</taxon>
        <taxon>Actinomycetota</taxon>
        <taxon>Actinomycetes</taxon>
        <taxon>Micrococcales</taxon>
        <taxon>Cellulomonadaceae</taxon>
        <taxon>Cellulomonas</taxon>
    </lineage>
</organism>
<feature type="transmembrane region" description="Helical" evidence="1">
    <location>
        <begin position="151"/>
        <end position="180"/>
    </location>
</feature>
<evidence type="ECO:0000256" key="1">
    <source>
        <dbReference type="SAM" id="Phobius"/>
    </source>
</evidence>
<feature type="transmembrane region" description="Helical" evidence="1">
    <location>
        <begin position="233"/>
        <end position="253"/>
    </location>
</feature>
<dbReference type="Proteomes" id="UP000581206">
    <property type="component" value="Unassembled WGS sequence"/>
</dbReference>
<protein>
    <submittedName>
        <fullName evidence="2">Cytochrome c biogenesis protein CcdA</fullName>
    </submittedName>
</protein>
<keyword evidence="1" id="KW-0812">Transmembrane</keyword>
<dbReference type="InterPro" id="IPR051790">
    <property type="entry name" value="Cytochrome_c-biogenesis_DsbD"/>
</dbReference>
<sequence>MFGSVGDSFAQTAATGSLLIAVPVAVLAGLVSFASPCVLPLVPGYLGYLGGMSAAVAPSGTLPAQPGRLGVATQAPARGRLVAGVLLFVAGFTAVFLAYGSLAGSLGRLLLQWQDPVTRVLGAVTIVMGLAFCGLLPFWQQDRRRLIAPRAGLWGAPVLGITFGIGWTPCIGPTLAAILAMSLDGGSAGRGALLALAFCVGLGVPFVLVSLGVQRSRRVLDWLGRHRLTVMRIGGGLLIVLGLAMVTGVWGHLATWLQGLLTDSQPFVPAV</sequence>
<evidence type="ECO:0000313" key="2">
    <source>
        <dbReference type="EMBL" id="NKY21628.1"/>
    </source>
</evidence>